<evidence type="ECO:0000313" key="3">
    <source>
        <dbReference type="EMBL" id="TMM29446.1"/>
    </source>
</evidence>
<name>A0A5S3N9A0_9FLAO</name>
<reference evidence="3 4" key="1">
    <citation type="submission" date="2019-05" db="EMBL/GenBank/DDBJ databases">
        <title>Polaribacter aestuariivivens sp. nov., isolated from a tidal flat.</title>
        <authorList>
            <person name="Yoon J.-H."/>
        </authorList>
    </citation>
    <scope>NUCLEOTIDE SEQUENCE [LARGE SCALE GENOMIC DNA]</scope>
    <source>
        <strain evidence="3 4">DBTF-3</strain>
    </source>
</reference>
<dbReference type="InterPro" id="IPR039131">
    <property type="entry name" value="NDUFAF1"/>
</dbReference>
<dbReference type="InterPro" id="IPR013857">
    <property type="entry name" value="NADH-UbQ_OxRdtase-assoc_prot30"/>
</dbReference>
<comment type="caution">
    <text evidence="3">The sequence shown here is derived from an EMBL/GenBank/DDBJ whole genome shotgun (WGS) entry which is preliminary data.</text>
</comment>
<dbReference type="InterPro" id="IPR008979">
    <property type="entry name" value="Galactose-bd-like_sf"/>
</dbReference>
<dbReference type="OrthoDB" id="442188at2"/>
<dbReference type="Proteomes" id="UP000307140">
    <property type="component" value="Unassembled WGS sequence"/>
</dbReference>
<sequence>MSDSQNIIFDFNLNSNISSWRIVDDVVMGGKSNGNFKINKEGHGMFYGDVSLENNGGFSSLRYRFSSLKVIGFSEVVIRLKGDKKKYQFRIKDKTDNYYSFISTFDTNGEWQTIKISLAEMYPAFRGKKLNMNNFSSDSIEELAFLIGNKKEQSFKLEIDKIYLQ</sequence>
<dbReference type="RefSeq" id="WP_138536101.1">
    <property type="nucleotide sequence ID" value="NZ_VANR01000005.1"/>
</dbReference>
<dbReference type="SUPFAM" id="SSF49785">
    <property type="entry name" value="Galactose-binding domain-like"/>
    <property type="match status" value="1"/>
</dbReference>
<feature type="domain" description="NADH:ubiquinone oxidoreductase intermediate-associated protein 30" evidence="2">
    <location>
        <begin position="9"/>
        <end position="159"/>
    </location>
</feature>
<organism evidence="3 4">
    <name type="scientific">Polaribacter aestuariivivens</name>
    <dbReference type="NCBI Taxonomy" id="2304626"/>
    <lineage>
        <taxon>Bacteria</taxon>
        <taxon>Pseudomonadati</taxon>
        <taxon>Bacteroidota</taxon>
        <taxon>Flavobacteriia</taxon>
        <taxon>Flavobacteriales</taxon>
        <taxon>Flavobacteriaceae</taxon>
    </lineage>
</organism>
<dbReference type="AlphaFoldDB" id="A0A5S3N9A0"/>
<proteinExistence type="inferred from homology"/>
<comment type="similarity">
    <text evidence="1">Belongs to the CIA30 family.</text>
</comment>
<dbReference type="PANTHER" id="PTHR13194">
    <property type="entry name" value="COMPLEX I INTERMEDIATE-ASSOCIATED PROTEIN 30"/>
    <property type="match status" value="1"/>
</dbReference>
<protein>
    <submittedName>
        <fullName evidence="3">CIA30 family protein</fullName>
    </submittedName>
</protein>
<accession>A0A5S3N9A0</accession>
<dbReference type="EMBL" id="VANR01000005">
    <property type="protein sequence ID" value="TMM29446.1"/>
    <property type="molecule type" value="Genomic_DNA"/>
</dbReference>
<keyword evidence="4" id="KW-1185">Reference proteome</keyword>
<gene>
    <name evidence="3" type="ORF">FDT66_09990</name>
</gene>
<evidence type="ECO:0000313" key="4">
    <source>
        <dbReference type="Proteomes" id="UP000307140"/>
    </source>
</evidence>
<evidence type="ECO:0000259" key="2">
    <source>
        <dbReference type="Pfam" id="PF08547"/>
    </source>
</evidence>
<dbReference type="PANTHER" id="PTHR13194:SF19">
    <property type="entry name" value="NAD(P)-BINDING ROSSMANN-FOLD SUPERFAMILY PROTEIN"/>
    <property type="match status" value="1"/>
</dbReference>
<dbReference type="Pfam" id="PF08547">
    <property type="entry name" value="CIA30"/>
    <property type="match status" value="1"/>
</dbReference>
<evidence type="ECO:0000256" key="1">
    <source>
        <dbReference type="ARBA" id="ARBA00007884"/>
    </source>
</evidence>